<dbReference type="Gene3D" id="3.40.50.1000">
    <property type="entry name" value="HAD superfamily/HAD-like"/>
    <property type="match status" value="1"/>
</dbReference>
<reference evidence="1 2" key="1">
    <citation type="submission" date="2019-11" db="EMBL/GenBank/DDBJ databases">
        <title>Type strains purchased from KCTC, JCM and DSMZ.</title>
        <authorList>
            <person name="Lu H."/>
        </authorList>
    </citation>
    <scope>NUCLEOTIDE SEQUENCE [LARGE SCALE GENOMIC DNA]</scope>
    <source>
        <strain evidence="1 2">KCTC 42409</strain>
    </source>
</reference>
<dbReference type="InterPro" id="IPR036412">
    <property type="entry name" value="HAD-like_sf"/>
</dbReference>
<keyword evidence="2" id="KW-1185">Reference proteome</keyword>
<comment type="caution">
    <text evidence="1">The sequence shown here is derived from an EMBL/GenBank/DDBJ whole genome shotgun (WGS) entry which is preliminary data.</text>
</comment>
<sequence length="221" mass="24157">MRKQAMTINAILLNLDEILFDTAPLHLAACRAAMEDTGVPLRWSMPELREVASTVGWTRVLDVALPQEDQPESKGKRSRAIDLNAAHHRHFHNALAIRKPEANPRGVQLIKDALDAGCKLGVISDLPAASASALLEQLFGNDVNSKFTLVASRHDAAHRQHDGMHALALRTMGVHADETVLIDTSLPNLLAARKSGLRTVHFKMPGILSWKSLPAMATRPN</sequence>
<dbReference type="OrthoDB" id="8770548at2"/>
<evidence type="ECO:0000313" key="2">
    <source>
        <dbReference type="Proteomes" id="UP000484015"/>
    </source>
</evidence>
<dbReference type="AlphaFoldDB" id="A0A6L6PWR1"/>
<proteinExistence type="predicted"/>
<dbReference type="EMBL" id="WNLA01000002">
    <property type="protein sequence ID" value="MTW01581.1"/>
    <property type="molecule type" value="Genomic_DNA"/>
</dbReference>
<gene>
    <name evidence="1" type="ORF">GM668_05710</name>
</gene>
<organism evidence="1 2">
    <name type="scientific">Pseudoduganella ginsengisoli</name>
    <dbReference type="NCBI Taxonomy" id="1462440"/>
    <lineage>
        <taxon>Bacteria</taxon>
        <taxon>Pseudomonadati</taxon>
        <taxon>Pseudomonadota</taxon>
        <taxon>Betaproteobacteria</taxon>
        <taxon>Burkholderiales</taxon>
        <taxon>Oxalobacteraceae</taxon>
        <taxon>Telluria group</taxon>
        <taxon>Pseudoduganella</taxon>
    </lineage>
</organism>
<dbReference type="PANTHER" id="PTHR42896:SF2">
    <property type="entry name" value="CBBY-LIKE PROTEIN"/>
    <property type="match status" value="1"/>
</dbReference>
<dbReference type="Gene3D" id="1.10.150.240">
    <property type="entry name" value="Putative phosphatase, domain 2"/>
    <property type="match status" value="1"/>
</dbReference>
<dbReference type="SUPFAM" id="SSF56784">
    <property type="entry name" value="HAD-like"/>
    <property type="match status" value="1"/>
</dbReference>
<dbReference type="Pfam" id="PF13419">
    <property type="entry name" value="HAD_2"/>
    <property type="match status" value="1"/>
</dbReference>
<evidence type="ECO:0000313" key="1">
    <source>
        <dbReference type="EMBL" id="MTW01581.1"/>
    </source>
</evidence>
<keyword evidence="1" id="KW-0378">Hydrolase</keyword>
<dbReference type="InterPro" id="IPR023214">
    <property type="entry name" value="HAD_sf"/>
</dbReference>
<name>A0A6L6PWR1_9BURK</name>
<dbReference type="InterPro" id="IPR023198">
    <property type="entry name" value="PGP-like_dom2"/>
</dbReference>
<accession>A0A6L6PWR1</accession>
<dbReference type="Proteomes" id="UP000484015">
    <property type="component" value="Unassembled WGS sequence"/>
</dbReference>
<dbReference type="PANTHER" id="PTHR42896">
    <property type="entry name" value="XYLULOSE-1,5-BISPHOSPHATE (XUBP) PHOSPHATASE"/>
    <property type="match status" value="1"/>
</dbReference>
<protein>
    <submittedName>
        <fullName evidence="1">HAD hydrolase-like protein</fullName>
    </submittedName>
</protein>
<dbReference type="InterPro" id="IPR041492">
    <property type="entry name" value="HAD_2"/>
</dbReference>
<dbReference type="GO" id="GO:0016787">
    <property type="term" value="F:hydrolase activity"/>
    <property type="evidence" value="ECO:0007669"/>
    <property type="project" value="UniProtKB-KW"/>
</dbReference>
<dbReference type="InterPro" id="IPR044999">
    <property type="entry name" value="CbbY-like"/>
</dbReference>